<reference evidence="1 2" key="1">
    <citation type="submission" date="2024-01" db="EMBL/GenBank/DDBJ databases">
        <title>A draft genome for the cacao thread blight pathogen Marasmiellus scandens.</title>
        <authorList>
            <person name="Baruah I.K."/>
            <person name="Leung J."/>
            <person name="Bukari Y."/>
            <person name="Amoako-Attah I."/>
            <person name="Meinhardt L.W."/>
            <person name="Bailey B.A."/>
            <person name="Cohen S.P."/>
        </authorList>
    </citation>
    <scope>NUCLEOTIDE SEQUENCE [LARGE SCALE GENOMIC DNA]</scope>
    <source>
        <strain evidence="1 2">GH-19</strain>
    </source>
</reference>
<keyword evidence="2" id="KW-1185">Reference proteome</keyword>
<evidence type="ECO:0000313" key="1">
    <source>
        <dbReference type="EMBL" id="KAK7462324.1"/>
    </source>
</evidence>
<gene>
    <name evidence="1" type="ORF">VKT23_007925</name>
</gene>
<dbReference type="EMBL" id="JBANRG010000011">
    <property type="protein sequence ID" value="KAK7462324.1"/>
    <property type="molecule type" value="Genomic_DNA"/>
</dbReference>
<evidence type="ECO:0000313" key="2">
    <source>
        <dbReference type="Proteomes" id="UP001498398"/>
    </source>
</evidence>
<proteinExistence type="predicted"/>
<protein>
    <submittedName>
        <fullName evidence="1">Uncharacterized protein</fullName>
    </submittedName>
</protein>
<sequence length="119" mass="14004">MDYRMCLEKARWVGKYVEAIRVEKTGREIYHKRFLLKVGAKEHGMRMKTLENQMVATVKALDALQNRAFVLFMAGNPRYEWDKECEDFLSHVVHSKGAAEAQETGFEIWLKQEKLRIPE</sequence>
<organism evidence="1 2">
    <name type="scientific">Marasmiellus scandens</name>
    <dbReference type="NCBI Taxonomy" id="2682957"/>
    <lineage>
        <taxon>Eukaryota</taxon>
        <taxon>Fungi</taxon>
        <taxon>Dikarya</taxon>
        <taxon>Basidiomycota</taxon>
        <taxon>Agaricomycotina</taxon>
        <taxon>Agaricomycetes</taxon>
        <taxon>Agaricomycetidae</taxon>
        <taxon>Agaricales</taxon>
        <taxon>Marasmiineae</taxon>
        <taxon>Omphalotaceae</taxon>
        <taxon>Marasmiellus</taxon>
    </lineage>
</organism>
<dbReference type="Proteomes" id="UP001498398">
    <property type="component" value="Unassembled WGS sequence"/>
</dbReference>
<accession>A0ABR1JLB6</accession>
<comment type="caution">
    <text evidence="1">The sequence shown here is derived from an EMBL/GenBank/DDBJ whole genome shotgun (WGS) entry which is preliminary data.</text>
</comment>
<name>A0ABR1JLB6_9AGAR</name>